<keyword evidence="1" id="KW-0472">Membrane</keyword>
<gene>
    <name evidence="2" type="ORF">CEY00_Acc10858</name>
</gene>
<dbReference type="STRING" id="1590841.A0A2R6R744"/>
<dbReference type="GO" id="GO:0020037">
    <property type="term" value="F:heme binding"/>
    <property type="evidence" value="ECO:0007669"/>
    <property type="project" value="InterPro"/>
</dbReference>
<dbReference type="EMBL" id="NKQK01000009">
    <property type="protein sequence ID" value="PSS21807.1"/>
    <property type="molecule type" value="Genomic_DNA"/>
</dbReference>
<organism evidence="2 3">
    <name type="scientific">Actinidia chinensis var. chinensis</name>
    <name type="common">Chinese soft-hair kiwi</name>
    <dbReference type="NCBI Taxonomy" id="1590841"/>
    <lineage>
        <taxon>Eukaryota</taxon>
        <taxon>Viridiplantae</taxon>
        <taxon>Streptophyta</taxon>
        <taxon>Embryophyta</taxon>
        <taxon>Tracheophyta</taxon>
        <taxon>Spermatophyta</taxon>
        <taxon>Magnoliopsida</taxon>
        <taxon>eudicotyledons</taxon>
        <taxon>Gunneridae</taxon>
        <taxon>Pentapetalae</taxon>
        <taxon>asterids</taxon>
        <taxon>Ericales</taxon>
        <taxon>Actinidiaceae</taxon>
        <taxon>Actinidia</taxon>
    </lineage>
</organism>
<keyword evidence="1" id="KW-1133">Transmembrane helix</keyword>
<dbReference type="AlphaFoldDB" id="A0A2R6R744"/>
<evidence type="ECO:0000313" key="3">
    <source>
        <dbReference type="Proteomes" id="UP000241394"/>
    </source>
</evidence>
<protein>
    <submittedName>
        <fullName evidence="2">Cytochrome P450 87A3 like</fullName>
    </submittedName>
</protein>
<sequence length="120" mass="13399">MLLGFTLKQMFGYDSEKSAEDLSEKVVDFVHGLMSLPLNIPGPEGGFKYDEGDCKGETYFPRKVRGDFLDHAIEDMKTEKFLTEDFIVQLTLGILFASFEPISAVLVLTFSCYSGNILPS</sequence>
<reference evidence="3" key="2">
    <citation type="journal article" date="2018" name="BMC Genomics">
        <title>A manually annotated Actinidia chinensis var. chinensis (kiwifruit) genome highlights the challenges associated with draft genomes and gene prediction in plants.</title>
        <authorList>
            <person name="Pilkington S.M."/>
            <person name="Crowhurst R."/>
            <person name="Hilario E."/>
            <person name="Nardozza S."/>
            <person name="Fraser L."/>
            <person name="Peng Y."/>
            <person name="Gunaseelan K."/>
            <person name="Simpson R."/>
            <person name="Tahir J."/>
            <person name="Deroles S.C."/>
            <person name="Templeton K."/>
            <person name="Luo Z."/>
            <person name="Davy M."/>
            <person name="Cheng C."/>
            <person name="McNeilage M."/>
            <person name="Scaglione D."/>
            <person name="Liu Y."/>
            <person name="Zhang Q."/>
            <person name="Datson P."/>
            <person name="De Silva N."/>
            <person name="Gardiner S.E."/>
            <person name="Bassett H."/>
            <person name="Chagne D."/>
            <person name="McCallum J."/>
            <person name="Dzierzon H."/>
            <person name="Deng C."/>
            <person name="Wang Y.Y."/>
            <person name="Barron L."/>
            <person name="Manako K."/>
            <person name="Bowen J."/>
            <person name="Foster T.M."/>
            <person name="Erridge Z.A."/>
            <person name="Tiffin H."/>
            <person name="Waite C.N."/>
            <person name="Davies K.M."/>
            <person name="Grierson E.P."/>
            <person name="Laing W.A."/>
            <person name="Kirk R."/>
            <person name="Chen X."/>
            <person name="Wood M."/>
            <person name="Montefiori M."/>
            <person name="Brummell D.A."/>
            <person name="Schwinn K.E."/>
            <person name="Catanach A."/>
            <person name="Fullerton C."/>
            <person name="Li D."/>
            <person name="Meiyalaghan S."/>
            <person name="Nieuwenhuizen N."/>
            <person name="Read N."/>
            <person name="Prakash R."/>
            <person name="Hunter D."/>
            <person name="Zhang H."/>
            <person name="McKenzie M."/>
            <person name="Knabel M."/>
            <person name="Harris A."/>
            <person name="Allan A.C."/>
            <person name="Gleave A."/>
            <person name="Chen A."/>
            <person name="Janssen B.J."/>
            <person name="Plunkett B."/>
            <person name="Ampomah-Dwamena C."/>
            <person name="Voogd C."/>
            <person name="Leif D."/>
            <person name="Lafferty D."/>
            <person name="Souleyre E.J.F."/>
            <person name="Varkonyi-Gasic E."/>
            <person name="Gambi F."/>
            <person name="Hanley J."/>
            <person name="Yao J.L."/>
            <person name="Cheung J."/>
            <person name="David K.M."/>
            <person name="Warren B."/>
            <person name="Marsh K."/>
            <person name="Snowden K.C."/>
            <person name="Lin-Wang K."/>
            <person name="Brian L."/>
            <person name="Martinez-Sanchez M."/>
            <person name="Wang M."/>
            <person name="Ileperuma N."/>
            <person name="Macnee N."/>
            <person name="Campin R."/>
            <person name="McAtee P."/>
            <person name="Drummond R.S.M."/>
            <person name="Espley R.V."/>
            <person name="Ireland H.S."/>
            <person name="Wu R."/>
            <person name="Atkinson R.G."/>
            <person name="Karunairetnam S."/>
            <person name="Bulley S."/>
            <person name="Chunkath S."/>
            <person name="Hanley Z."/>
            <person name="Storey R."/>
            <person name="Thrimawithana A.H."/>
            <person name="Thomson S."/>
            <person name="David C."/>
            <person name="Testolin R."/>
            <person name="Huang H."/>
            <person name="Hellens R.P."/>
            <person name="Schaffer R.J."/>
        </authorList>
    </citation>
    <scope>NUCLEOTIDE SEQUENCE [LARGE SCALE GENOMIC DNA]</scope>
    <source>
        <strain evidence="3">cv. Red5</strain>
    </source>
</reference>
<evidence type="ECO:0000313" key="2">
    <source>
        <dbReference type="EMBL" id="PSS21807.1"/>
    </source>
</evidence>
<dbReference type="InterPro" id="IPR036396">
    <property type="entry name" value="Cyt_P450_sf"/>
</dbReference>
<dbReference type="SUPFAM" id="SSF48264">
    <property type="entry name" value="Cytochrome P450"/>
    <property type="match status" value="1"/>
</dbReference>
<dbReference type="Proteomes" id="UP000241394">
    <property type="component" value="Chromosome LG9"/>
</dbReference>
<dbReference type="OrthoDB" id="1372046at2759"/>
<accession>A0A2R6R744</accession>
<keyword evidence="1" id="KW-0812">Transmembrane</keyword>
<name>A0A2R6R744_ACTCC</name>
<dbReference type="GO" id="GO:0005506">
    <property type="term" value="F:iron ion binding"/>
    <property type="evidence" value="ECO:0007669"/>
    <property type="project" value="InterPro"/>
</dbReference>
<dbReference type="GO" id="GO:0016705">
    <property type="term" value="F:oxidoreductase activity, acting on paired donors, with incorporation or reduction of molecular oxygen"/>
    <property type="evidence" value="ECO:0007669"/>
    <property type="project" value="InterPro"/>
</dbReference>
<keyword evidence="3" id="KW-1185">Reference proteome</keyword>
<dbReference type="InParanoid" id="A0A2R6R744"/>
<evidence type="ECO:0000256" key="1">
    <source>
        <dbReference type="SAM" id="Phobius"/>
    </source>
</evidence>
<comment type="caution">
    <text evidence="2">The sequence shown here is derived from an EMBL/GenBank/DDBJ whole genome shotgun (WGS) entry which is preliminary data.</text>
</comment>
<dbReference type="Gramene" id="PSS21807">
    <property type="protein sequence ID" value="PSS21807"/>
    <property type="gene ID" value="CEY00_Acc10858"/>
</dbReference>
<proteinExistence type="predicted"/>
<feature type="transmembrane region" description="Helical" evidence="1">
    <location>
        <begin position="86"/>
        <end position="110"/>
    </location>
</feature>
<reference evidence="2 3" key="1">
    <citation type="submission" date="2017-07" db="EMBL/GenBank/DDBJ databases">
        <title>An improved, manually edited Actinidia chinensis var. chinensis (kiwifruit) genome highlights the challenges associated with draft genomes and gene prediction in plants.</title>
        <authorList>
            <person name="Pilkington S."/>
            <person name="Crowhurst R."/>
            <person name="Hilario E."/>
            <person name="Nardozza S."/>
            <person name="Fraser L."/>
            <person name="Peng Y."/>
            <person name="Gunaseelan K."/>
            <person name="Simpson R."/>
            <person name="Tahir J."/>
            <person name="Deroles S."/>
            <person name="Templeton K."/>
            <person name="Luo Z."/>
            <person name="Davy M."/>
            <person name="Cheng C."/>
            <person name="Mcneilage M."/>
            <person name="Scaglione D."/>
            <person name="Liu Y."/>
            <person name="Zhang Q."/>
            <person name="Datson P."/>
            <person name="De Silva N."/>
            <person name="Gardiner S."/>
            <person name="Bassett H."/>
            <person name="Chagne D."/>
            <person name="Mccallum J."/>
            <person name="Dzierzon H."/>
            <person name="Deng C."/>
            <person name="Wang Y.-Y."/>
            <person name="Barron N."/>
            <person name="Manako K."/>
            <person name="Bowen J."/>
            <person name="Foster T."/>
            <person name="Erridge Z."/>
            <person name="Tiffin H."/>
            <person name="Waite C."/>
            <person name="Davies K."/>
            <person name="Grierson E."/>
            <person name="Laing W."/>
            <person name="Kirk R."/>
            <person name="Chen X."/>
            <person name="Wood M."/>
            <person name="Montefiori M."/>
            <person name="Brummell D."/>
            <person name="Schwinn K."/>
            <person name="Catanach A."/>
            <person name="Fullerton C."/>
            <person name="Li D."/>
            <person name="Meiyalaghan S."/>
            <person name="Nieuwenhuizen N."/>
            <person name="Read N."/>
            <person name="Prakash R."/>
            <person name="Hunter D."/>
            <person name="Zhang H."/>
            <person name="Mckenzie M."/>
            <person name="Knabel M."/>
            <person name="Harris A."/>
            <person name="Allan A."/>
            <person name="Chen A."/>
            <person name="Janssen B."/>
            <person name="Plunkett B."/>
            <person name="Dwamena C."/>
            <person name="Voogd C."/>
            <person name="Leif D."/>
            <person name="Lafferty D."/>
            <person name="Souleyre E."/>
            <person name="Varkonyi-Gasic E."/>
            <person name="Gambi F."/>
            <person name="Hanley J."/>
            <person name="Yao J.-L."/>
            <person name="Cheung J."/>
            <person name="David K."/>
            <person name="Warren B."/>
            <person name="Marsh K."/>
            <person name="Snowden K."/>
            <person name="Lin-Wang K."/>
            <person name="Brian L."/>
            <person name="Martinez-Sanchez M."/>
            <person name="Wang M."/>
            <person name="Ileperuma N."/>
            <person name="Macnee N."/>
            <person name="Campin R."/>
            <person name="Mcatee P."/>
            <person name="Drummond R."/>
            <person name="Espley R."/>
            <person name="Ireland H."/>
            <person name="Wu R."/>
            <person name="Atkinson R."/>
            <person name="Karunairetnam S."/>
            <person name="Bulley S."/>
            <person name="Chunkath S."/>
            <person name="Hanley Z."/>
            <person name="Storey R."/>
            <person name="Thrimawithana A."/>
            <person name="Thomson S."/>
            <person name="David C."/>
            <person name="Testolin R."/>
        </authorList>
    </citation>
    <scope>NUCLEOTIDE SEQUENCE [LARGE SCALE GENOMIC DNA]</scope>
    <source>
        <strain evidence="3">cv. Red5</strain>
        <tissue evidence="2">Young leaf</tissue>
    </source>
</reference>
<dbReference type="GO" id="GO:0004497">
    <property type="term" value="F:monooxygenase activity"/>
    <property type="evidence" value="ECO:0007669"/>
    <property type="project" value="InterPro"/>
</dbReference>